<accession>A0A852ZSY3</accession>
<dbReference type="RefSeq" id="WP_179813271.1">
    <property type="nucleotide sequence ID" value="NZ_JACBZD010000001.1"/>
</dbReference>
<organism evidence="2 3">
    <name type="scientific">Allostreptomyces psammosilenae</name>
    <dbReference type="NCBI Taxonomy" id="1892865"/>
    <lineage>
        <taxon>Bacteria</taxon>
        <taxon>Bacillati</taxon>
        <taxon>Actinomycetota</taxon>
        <taxon>Actinomycetes</taxon>
        <taxon>Kitasatosporales</taxon>
        <taxon>Streptomycetaceae</taxon>
        <taxon>Allostreptomyces</taxon>
    </lineage>
</organism>
<dbReference type="Proteomes" id="UP000567795">
    <property type="component" value="Unassembled WGS sequence"/>
</dbReference>
<dbReference type="AlphaFoldDB" id="A0A852ZSY3"/>
<feature type="domain" description="HTH cro/C1-type" evidence="1">
    <location>
        <begin position="18"/>
        <end position="73"/>
    </location>
</feature>
<evidence type="ECO:0000313" key="3">
    <source>
        <dbReference type="Proteomes" id="UP000567795"/>
    </source>
</evidence>
<reference evidence="2 3" key="1">
    <citation type="submission" date="2020-07" db="EMBL/GenBank/DDBJ databases">
        <title>Sequencing the genomes of 1000 actinobacteria strains.</title>
        <authorList>
            <person name="Klenk H.-P."/>
        </authorList>
    </citation>
    <scope>NUCLEOTIDE SEQUENCE [LARGE SCALE GENOMIC DNA]</scope>
    <source>
        <strain evidence="2 3">DSM 42178</strain>
    </source>
</reference>
<name>A0A852ZSY3_9ACTN</name>
<sequence length="285" mass="31489">MPAGGKPTVRSRRLGAALRRHRLAAKVDQATAAKAIDYSVTKVSRIETGQVSARVLELRALLDLYGVRDQHERERLEQLARQSNARGWWADYESVGETYADYIALESDATHIKTWETVLIPGILQVPRYVEELLASNPVVVPSSRVQEFIKVRQERQARFRDSGAHLSAIIWEPAITAPLFSAEARMAQLDHLLDIGQQPRYTIRVLPLAAGAAATVSVPFTALSFGSESVIDAVAAENITATMVIEEPHEIAAYSYAFDTLQNAALDPDSTMELIREVKNDIKG</sequence>
<dbReference type="InterPro" id="IPR010982">
    <property type="entry name" value="Lambda_DNA-bd_dom_sf"/>
</dbReference>
<evidence type="ECO:0000259" key="1">
    <source>
        <dbReference type="PROSITE" id="PS50943"/>
    </source>
</evidence>
<dbReference type="Pfam" id="PF19054">
    <property type="entry name" value="DUF5753"/>
    <property type="match status" value="1"/>
</dbReference>
<protein>
    <submittedName>
        <fullName evidence="2">Transcriptional regulator with XRE-family HTH domain</fullName>
    </submittedName>
</protein>
<keyword evidence="3" id="KW-1185">Reference proteome</keyword>
<comment type="caution">
    <text evidence="2">The sequence shown here is derived from an EMBL/GenBank/DDBJ whole genome shotgun (WGS) entry which is preliminary data.</text>
</comment>
<evidence type="ECO:0000313" key="2">
    <source>
        <dbReference type="EMBL" id="NYI04370.1"/>
    </source>
</evidence>
<dbReference type="Pfam" id="PF13560">
    <property type="entry name" value="HTH_31"/>
    <property type="match status" value="1"/>
</dbReference>
<dbReference type="CDD" id="cd00093">
    <property type="entry name" value="HTH_XRE"/>
    <property type="match status" value="1"/>
</dbReference>
<proteinExistence type="predicted"/>
<dbReference type="PROSITE" id="PS50943">
    <property type="entry name" value="HTH_CROC1"/>
    <property type="match status" value="1"/>
</dbReference>
<dbReference type="SUPFAM" id="SSF47413">
    <property type="entry name" value="lambda repressor-like DNA-binding domains"/>
    <property type="match status" value="1"/>
</dbReference>
<dbReference type="InterPro" id="IPR043917">
    <property type="entry name" value="DUF5753"/>
</dbReference>
<dbReference type="SMART" id="SM00530">
    <property type="entry name" value="HTH_XRE"/>
    <property type="match status" value="1"/>
</dbReference>
<dbReference type="Gene3D" id="1.10.260.40">
    <property type="entry name" value="lambda repressor-like DNA-binding domains"/>
    <property type="match status" value="1"/>
</dbReference>
<gene>
    <name evidence="2" type="ORF">FHU37_001313</name>
</gene>
<dbReference type="EMBL" id="JACBZD010000001">
    <property type="protein sequence ID" value="NYI04370.1"/>
    <property type="molecule type" value="Genomic_DNA"/>
</dbReference>
<dbReference type="InterPro" id="IPR001387">
    <property type="entry name" value="Cro/C1-type_HTH"/>
</dbReference>
<dbReference type="GO" id="GO:0003677">
    <property type="term" value="F:DNA binding"/>
    <property type="evidence" value="ECO:0007669"/>
    <property type="project" value="InterPro"/>
</dbReference>